<evidence type="ECO:0000313" key="4">
    <source>
        <dbReference type="Proteomes" id="UP001149165"/>
    </source>
</evidence>
<feature type="signal peptide" evidence="2">
    <location>
        <begin position="1"/>
        <end position="17"/>
    </location>
</feature>
<dbReference type="AlphaFoldDB" id="A0A9W9F6A0"/>
<organism evidence="3 4">
    <name type="scientific">Penicillium angulare</name>
    <dbReference type="NCBI Taxonomy" id="116970"/>
    <lineage>
        <taxon>Eukaryota</taxon>
        <taxon>Fungi</taxon>
        <taxon>Dikarya</taxon>
        <taxon>Ascomycota</taxon>
        <taxon>Pezizomycotina</taxon>
        <taxon>Eurotiomycetes</taxon>
        <taxon>Eurotiomycetidae</taxon>
        <taxon>Eurotiales</taxon>
        <taxon>Aspergillaceae</taxon>
        <taxon>Penicillium</taxon>
    </lineage>
</organism>
<reference evidence="3" key="1">
    <citation type="submission" date="2022-11" db="EMBL/GenBank/DDBJ databases">
        <authorList>
            <person name="Petersen C."/>
        </authorList>
    </citation>
    <scope>NUCLEOTIDE SEQUENCE</scope>
    <source>
        <strain evidence="3">IBT 30069</strain>
    </source>
</reference>
<gene>
    <name evidence="3" type="ORF">N7456_010155</name>
</gene>
<accession>A0A9W9F6A0</accession>
<feature type="chain" id="PRO_5040860750" evidence="2">
    <location>
        <begin position="18"/>
        <end position="210"/>
    </location>
</feature>
<comment type="caution">
    <text evidence="3">The sequence shown here is derived from an EMBL/GenBank/DDBJ whole genome shotgun (WGS) entry which is preliminary data.</text>
</comment>
<keyword evidence="4" id="KW-1185">Reference proteome</keyword>
<evidence type="ECO:0000256" key="1">
    <source>
        <dbReference type="SAM" id="MobiDB-lite"/>
    </source>
</evidence>
<sequence>MYVNALAALLFVAPALASPVGSDSTDSWSDSTDALSEYAENLIVPTVSVPDSILSVLETAVPVSWYEEIMDPSSLSSIMNDIEAGTFPAWYNALPSSVKAWAYSEAELDFLSITGADSSSSEATVAPQATATTTPLNVAVTNTAAANVSSGAPTSEVASSSSAKSTSQVSSPSSASASSATSSGGAPVPTTGVAMGLAGVAGLLGLAIAL</sequence>
<protein>
    <submittedName>
        <fullName evidence="3">Uncharacterized protein</fullName>
    </submittedName>
</protein>
<dbReference type="EMBL" id="JAPQKH010000006">
    <property type="protein sequence ID" value="KAJ5094294.1"/>
    <property type="molecule type" value="Genomic_DNA"/>
</dbReference>
<evidence type="ECO:0000256" key="2">
    <source>
        <dbReference type="SAM" id="SignalP"/>
    </source>
</evidence>
<feature type="region of interest" description="Disordered" evidence="1">
    <location>
        <begin position="149"/>
        <end position="186"/>
    </location>
</feature>
<reference evidence="3" key="2">
    <citation type="journal article" date="2023" name="IMA Fungus">
        <title>Comparative genomic study of the Penicillium genus elucidates a diverse pangenome and 15 lateral gene transfer events.</title>
        <authorList>
            <person name="Petersen C."/>
            <person name="Sorensen T."/>
            <person name="Nielsen M.R."/>
            <person name="Sondergaard T.E."/>
            <person name="Sorensen J.L."/>
            <person name="Fitzpatrick D.A."/>
            <person name="Frisvad J.C."/>
            <person name="Nielsen K.L."/>
        </authorList>
    </citation>
    <scope>NUCLEOTIDE SEQUENCE</scope>
    <source>
        <strain evidence="3">IBT 30069</strain>
    </source>
</reference>
<evidence type="ECO:0000313" key="3">
    <source>
        <dbReference type="EMBL" id="KAJ5094294.1"/>
    </source>
</evidence>
<name>A0A9W9F6A0_9EURO</name>
<dbReference type="Proteomes" id="UP001149165">
    <property type="component" value="Unassembled WGS sequence"/>
</dbReference>
<proteinExistence type="predicted"/>
<dbReference type="OrthoDB" id="5419608at2759"/>
<keyword evidence="2" id="KW-0732">Signal</keyword>